<comment type="domain">
    <text evidence="7">The HXXXXD motif is essential for acyltransferase activity and may constitute the binding site for the phosphate moiety of the glycerol-3-phosphate.</text>
</comment>
<evidence type="ECO:0000256" key="2">
    <source>
        <dbReference type="ARBA" id="ARBA00008655"/>
    </source>
</evidence>
<name>A0ABX2H751_9FIRM</name>
<evidence type="ECO:0000256" key="6">
    <source>
        <dbReference type="ARBA" id="ARBA00023315"/>
    </source>
</evidence>
<evidence type="ECO:0000256" key="3">
    <source>
        <dbReference type="ARBA" id="ARBA00022516"/>
    </source>
</evidence>
<dbReference type="InterPro" id="IPR004552">
    <property type="entry name" value="AGP_acyltrans"/>
</dbReference>
<sequence length="246" mass="28141">MIRFILCVIVVVGFLILSIPILLVEWIIGKFNPMAKEISSLRIVQAVFRFILWVAGVKLTVIGEENVPTDVPVLYIGNHRSFFDVPLTYPRCPIRTGYIAKKEMEKVPLLSTWMKRLHCLFLDRNDLKQGLKTILTAIEKVKSGISICIFPEGTRNKNEDELDMLPFHEGSFKIAAKTNCPIIPMAISGSADIWENHFPRVKKTHVILEYGKPIYIDQLEKEDKKHLGAYTQNIIHEMLVKNKAQL</sequence>
<dbReference type="SMART" id="SM00563">
    <property type="entry name" value="PlsC"/>
    <property type="match status" value="1"/>
</dbReference>
<keyword evidence="6 7" id="KW-0012">Acyltransferase</keyword>
<evidence type="ECO:0000256" key="8">
    <source>
        <dbReference type="SAM" id="Phobius"/>
    </source>
</evidence>
<comment type="caution">
    <text evidence="10">The sequence shown here is derived from an EMBL/GenBank/DDBJ whole genome shotgun (WGS) entry which is preliminary data.</text>
</comment>
<keyword evidence="5 7" id="KW-0443">Lipid metabolism</keyword>
<dbReference type="InterPro" id="IPR002123">
    <property type="entry name" value="Plipid/glycerol_acylTrfase"/>
</dbReference>
<organism evidence="10 11">
    <name type="scientific">Blautia faecis</name>
    <dbReference type="NCBI Taxonomy" id="871665"/>
    <lineage>
        <taxon>Bacteria</taxon>
        <taxon>Bacillati</taxon>
        <taxon>Bacillota</taxon>
        <taxon>Clostridia</taxon>
        <taxon>Lachnospirales</taxon>
        <taxon>Lachnospiraceae</taxon>
        <taxon>Blautia</taxon>
    </lineage>
</organism>
<dbReference type="PANTHER" id="PTHR10434">
    <property type="entry name" value="1-ACYL-SN-GLYCEROL-3-PHOSPHATE ACYLTRANSFERASE"/>
    <property type="match status" value="1"/>
</dbReference>
<keyword evidence="7" id="KW-0594">Phospholipid biosynthesis</keyword>
<keyword evidence="8" id="KW-0812">Transmembrane</keyword>
<dbReference type="CDD" id="cd07989">
    <property type="entry name" value="LPLAT_AGPAT-like"/>
    <property type="match status" value="1"/>
</dbReference>
<keyword evidence="8" id="KW-0472">Membrane</keyword>
<evidence type="ECO:0000256" key="4">
    <source>
        <dbReference type="ARBA" id="ARBA00022679"/>
    </source>
</evidence>
<evidence type="ECO:0000313" key="11">
    <source>
        <dbReference type="Proteomes" id="UP001644719"/>
    </source>
</evidence>
<feature type="domain" description="Phospholipid/glycerol acyltransferase" evidence="9">
    <location>
        <begin position="73"/>
        <end position="190"/>
    </location>
</feature>
<keyword evidence="8" id="KW-1133">Transmembrane helix</keyword>
<evidence type="ECO:0000259" key="9">
    <source>
        <dbReference type="SMART" id="SM00563"/>
    </source>
</evidence>
<dbReference type="NCBIfam" id="TIGR00530">
    <property type="entry name" value="AGP_acyltrn"/>
    <property type="match status" value="1"/>
</dbReference>
<gene>
    <name evidence="10" type="ORF">G5B17_10830</name>
</gene>
<dbReference type="EMBL" id="JAAITS010000028">
    <property type="protein sequence ID" value="NSG85909.1"/>
    <property type="molecule type" value="Genomic_DNA"/>
</dbReference>
<protein>
    <recommendedName>
        <fullName evidence="7">1-acyl-sn-glycerol-3-phosphate acyltransferase</fullName>
        <ecNumber evidence="7">2.3.1.51</ecNumber>
    </recommendedName>
</protein>
<dbReference type="Pfam" id="PF01553">
    <property type="entry name" value="Acyltransferase"/>
    <property type="match status" value="1"/>
</dbReference>
<comment type="catalytic activity">
    <reaction evidence="7">
        <text>a 1-acyl-sn-glycero-3-phosphate + an acyl-CoA = a 1,2-diacyl-sn-glycero-3-phosphate + CoA</text>
        <dbReference type="Rhea" id="RHEA:19709"/>
        <dbReference type="ChEBI" id="CHEBI:57287"/>
        <dbReference type="ChEBI" id="CHEBI:57970"/>
        <dbReference type="ChEBI" id="CHEBI:58342"/>
        <dbReference type="ChEBI" id="CHEBI:58608"/>
        <dbReference type="EC" id="2.3.1.51"/>
    </reaction>
</comment>
<evidence type="ECO:0000313" key="10">
    <source>
        <dbReference type="EMBL" id="NSG85909.1"/>
    </source>
</evidence>
<keyword evidence="3 7" id="KW-0444">Lipid biosynthesis</keyword>
<keyword evidence="11" id="KW-1185">Reference proteome</keyword>
<accession>A0ABX2H751</accession>
<proteinExistence type="inferred from homology"/>
<dbReference type="RefSeq" id="WP_173769874.1">
    <property type="nucleotide sequence ID" value="NZ_JAAITS010000028.1"/>
</dbReference>
<comment type="pathway">
    <text evidence="1">Lipid metabolism.</text>
</comment>
<dbReference type="Proteomes" id="UP001644719">
    <property type="component" value="Unassembled WGS sequence"/>
</dbReference>
<evidence type="ECO:0000256" key="1">
    <source>
        <dbReference type="ARBA" id="ARBA00005189"/>
    </source>
</evidence>
<dbReference type="GO" id="GO:0016746">
    <property type="term" value="F:acyltransferase activity"/>
    <property type="evidence" value="ECO:0007669"/>
    <property type="project" value="UniProtKB-KW"/>
</dbReference>
<keyword evidence="4 7" id="KW-0808">Transferase</keyword>
<keyword evidence="7" id="KW-1208">Phospholipid metabolism</keyword>
<feature type="transmembrane region" description="Helical" evidence="8">
    <location>
        <begin position="5"/>
        <end position="28"/>
    </location>
</feature>
<dbReference type="SUPFAM" id="SSF69593">
    <property type="entry name" value="Glycerol-3-phosphate (1)-acyltransferase"/>
    <property type="match status" value="1"/>
</dbReference>
<comment type="similarity">
    <text evidence="2 7">Belongs to the 1-acyl-sn-glycerol-3-phosphate acyltransferase family.</text>
</comment>
<reference evidence="10 11" key="1">
    <citation type="journal article" date="2020" name="Cell Host Microbe">
        <title>Functional and Genomic Variation between Human-Derived Isolates of Lachnospiraceae Reveals Inter- and Intra-Species Diversity.</title>
        <authorList>
            <person name="Sorbara M.T."/>
            <person name="Littmann E.R."/>
            <person name="Fontana E."/>
            <person name="Moody T.U."/>
            <person name="Kohout C.E."/>
            <person name="Gjonbalaj M."/>
            <person name="Eaton V."/>
            <person name="Seok R."/>
            <person name="Leiner I.M."/>
            <person name="Pamer E.G."/>
        </authorList>
    </citation>
    <scope>NUCLEOTIDE SEQUENCE [LARGE SCALE GENOMIC DNA]</scope>
    <source>
        <strain evidence="10 11">MSK.17.74</strain>
    </source>
</reference>
<evidence type="ECO:0000256" key="7">
    <source>
        <dbReference type="RuleBase" id="RU361267"/>
    </source>
</evidence>
<evidence type="ECO:0000256" key="5">
    <source>
        <dbReference type="ARBA" id="ARBA00023098"/>
    </source>
</evidence>
<dbReference type="EC" id="2.3.1.51" evidence="7"/>
<dbReference type="PANTHER" id="PTHR10434:SF64">
    <property type="entry name" value="1-ACYL-SN-GLYCEROL-3-PHOSPHATE ACYLTRANSFERASE-RELATED"/>
    <property type="match status" value="1"/>
</dbReference>